<keyword evidence="2" id="KW-1185">Reference proteome</keyword>
<evidence type="ECO:0000313" key="2">
    <source>
        <dbReference type="Proteomes" id="UP000325859"/>
    </source>
</evidence>
<protein>
    <submittedName>
        <fullName evidence="1">Uncharacterized protein</fullName>
    </submittedName>
</protein>
<evidence type="ECO:0000313" key="1">
    <source>
        <dbReference type="EMBL" id="ARB11970.1"/>
    </source>
</evidence>
<accession>A0A5H2BP36</accession>
<dbReference type="Proteomes" id="UP000325859">
    <property type="component" value="Segment"/>
</dbReference>
<proteinExistence type="predicted"/>
<organism evidence="1 2">
    <name type="scientific">Salmonella phage ST-101</name>
    <dbReference type="NCBI Taxonomy" id="1897739"/>
    <lineage>
        <taxon>Viruses</taxon>
        <taxon>Duplodnaviria</taxon>
        <taxon>Heunggongvirae</taxon>
        <taxon>Uroviricota</taxon>
        <taxon>Caudoviricetes</taxon>
        <taxon>Casjensviridae</taxon>
        <taxon>Chivirus</taxon>
        <taxon>Chivirus ST101</taxon>
    </lineage>
</organism>
<dbReference type="EMBL" id="KX765862">
    <property type="protein sequence ID" value="ARB11970.1"/>
    <property type="molecule type" value="Genomic_DNA"/>
</dbReference>
<name>A0A5H2BP36_9CAUD</name>
<gene>
    <name evidence="1" type="ORF">STCF101_0046</name>
</gene>
<reference evidence="1 2" key="1">
    <citation type="journal article" date="2019" name="Viruses">
        <title>Characterization of Flagellotropic, Chi-Like Salmonella Phages Isolated from Thai Poultry Farms.</title>
        <authorList>
            <person name="Phothaworn P."/>
            <person name="Dunne M."/>
            <person name="Supokaivanich R."/>
            <person name="Ong C."/>
            <person name="Lim J."/>
            <person name="Taharnklaew R."/>
            <person name="Vesaratchavest M."/>
            <person name="Khumthong R."/>
            <person name="Pringsulaka O."/>
            <person name="Ajawatanawong P."/>
            <person name="Klumpp J."/>
            <person name="Brown N."/>
            <person name="Imam M."/>
            <person name="Clokie M.R.J."/>
            <person name="Galyov E.E."/>
            <person name="Korbsrisate S."/>
        </authorList>
    </citation>
    <scope>NUCLEOTIDE SEQUENCE [LARGE SCALE GENOMIC DNA]</scope>
</reference>
<sequence>MVDVKKERGLRKTSRYKFEEAILNALNMDSFDYEDDGDMRDHAVKIINDLQSSPKSKDQNDAEDFRKAVLAQLGLDQAGYATPLIMKEHVLGLIQSLLDTEQKYLKLPKGKTDPTVTVFHLERPALSQPTAEICEQVFGYMLDRLIQFERKNPGLELGWMQPDWPKQCSDAIRRCLEENQYIDAMNYIMFAFAQGWPLNEALVTPEAVAPSSARSWQYEFRNVKDCNDYSELVKVLHDALTQAAYGKGRERHANDLPFSQQPMNAISDLIDSPLGLVYQVCKKVVEGVNLPTHDQRVRELLGVINYTAGIVIWLNRHQSNPPKE</sequence>